<evidence type="ECO:0000313" key="4">
    <source>
        <dbReference type="Proteomes" id="UP001141552"/>
    </source>
</evidence>
<dbReference type="Gene3D" id="1.10.510.10">
    <property type="entry name" value="Transferase(Phosphotransferase) domain 1"/>
    <property type="match status" value="1"/>
</dbReference>
<dbReference type="InterPro" id="IPR001245">
    <property type="entry name" value="Ser-Thr/Tyr_kinase_cat_dom"/>
</dbReference>
<feature type="region of interest" description="Disordered" evidence="1">
    <location>
        <begin position="1"/>
        <end position="24"/>
    </location>
</feature>
<dbReference type="PANTHER" id="PTHR48007">
    <property type="entry name" value="LEUCINE-RICH REPEAT RECEPTOR-LIKE PROTEIN KINASE PXC1"/>
    <property type="match status" value="1"/>
</dbReference>
<dbReference type="Proteomes" id="UP001141552">
    <property type="component" value="Unassembled WGS sequence"/>
</dbReference>
<evidence type="ECO:0000259" key="2">
    <source>
        <dbReference type="PROSITE" id="PS50011"/>
    </source>
</evidence>
<organism evidence="3 4">
    <name type="scientific">Turnera subulata</name>
    <dbReference type="NCBI Taxonomy" id="218843"/>
    <lineage>
        <taxon>Eukaryota</taxon>
        <taxon>Viridiplantae</taxon>
        <taxon>Streptophyta</taxon>
        <taxon>Embryophyta</taxon>
        <taxon>Tracheophyta</taxon>
        <taxon>Spermatophyta</taxon>
        <taxon>Magnoliopsida</taxon>
        <taxon>eudicotyledons</taxon>
        <taxon>Gunneridae</taxon>
        <taxon>Pentapetalae</taxon>
        <taxon>rosids</taxon>
        <taxon>fabids</taxon>
        <taxon>Malpighiales</taxon>
        <taxon>Passifloraceae</taxon>
        <taxon>Turnera</taxon>
    </lineage>
</organism>
<gene>
    <name evidence="3" type="ORF">Tsubulata_016385</name>
</gene>
<dbReference type="GO" id="GO:0004672">
    <property type="term" value="F:protein kinase activity"/>
    <property type="evidence" value="ECO:0007669"/>
    <property type="project" value="InterPro"/>
</dbReference>
<dbReference type="PROSITE" id="PS50011">
    <property type="entry name" value="PROTEIN_KINASE_DOM"/>
    <property type="match status" value="1"/>
</dbReference>
<dbReference type="GO" id="GO:0005524">
    <property type="term" value="F:ATP binding"/>
    <property type="evidence" value="ECO:0007669"/>
    <property type="project" value="InterPro"/>
</dbReference>
<keyword evidence="4" id="KW-1185">Reference proteome</keyword>
<feature type="domain" description="Protein kinase" evidence="2">
    <location>
        <begin position="62"/>
        <end position="335"/>
    </location>
</feature>
<dbReference type="EMBL" id="JAKUCV010007509">
    <property type="protein sequence ID" value="KAJ4823150.1"/>
    <property type="molecule type" value="Genomic_DNA"/>
</dbReference>
<dbReference type="PANTHER" id="PTHR48007:SF55">
    <property type="entry name" value="PROTEIN KINASE DOMAIN-CONTAINING PROTEIN"/>
    <property type="match status" value="1"/>
</dbReference>
<dbReference type="InterPro" id="IPR011009">
    <property type="entry name" value="Kinase-like_dom_sf"/>
</dbReference>
<accession>A0A9Q0F175</accession>
<evidence type="ECO:0000256" key="1">
    <source>
        <dbReference type="SAM" id="MobiDB-lite"/>
    </source>
</evidence>
<protein>
    <recommendedName>
        <fullName evidence="2">Protein kinase domain-containing protein</fullName>
    </recommendedName>
</protein>
<evidence type="ECO:0000313" key="3">
    <source>
        <dbReference type="EMBL" id="KAJ4823150.1"/>
    </source>
</evidence>
<sequence length="336" mass="37365">MLSRAFTKPKKSPKNGDQSDGGGSKSGFILESEDCMVGFMDDLPVIVCGQGESRVGLREILRSSVGVMGESPLGMTEKVVLLQGKVYALKRFRRTIVRRKEFARRVERLAMVSGRCEYLVPVTAYLYTKRIKFVVCDYHPMGSLADLLAGEREFGHTALVWNQRLIIALSIAQAISFIHTRCPPYDKKMQMNVHGNIKASNVMININFTACLSDYGFTQLAEFEKVSDTGQRKPASNAKTDYCNELNQKSDIFNFGVILLDMLGGSEAPGLRDCIEASKEIIKEGNIEFFEFPVEGHERKQALQVLDIALACTSKVPVARPSIEKILRALGDVIIK</sequence>
<dbReference type="OrthoDB" id="1890790at2759"/>
<dbReference type="Pfam" id="PF07714">
    <property type="entry name" value="PK_Tyr_Ser-Thr"/>
    <property type="match status" value="1"/>
</dbReference>
<dbReference type="InterPro" id="IPR000719">
    <property type="entry name" value="Prot_kinase_dom"/>
</dbReference>
<dbReference type="SUPFAM" id="SSF56112">
    <property type="entry name" value="Protein kinase-like (PK-like)"/>
    <property type="match status" value="1"/>
</dbReference>
<comment type="caution">
    <text evidence="3">The sequence shown here is derived from an EMBL/GenBank/DDBJ whole genome shotgun (WGS) entry which is preliminary data.</text>
</comment>
<dbReference type="InterPro" id="IPR046959">
    <property type="entry name" value="PRK1-6/SRF4-like"/>
</dbReference>
<proteinExistence type="predicted"/>
<name>A0A9Q0F175_9ROSI</name>
<reference evidence="3" key="1">
    <citation type="submission" date="2022-02" db="EMBL/GenBank/DDBJ databases">
        <authorList>
            <person name="Henning P.M."/>
            <person name="McCubbin A.G."/>
            <person name="Shore J.S."/>
        </authorList>
    </citation>
    <scope>NUCLEOTIDE SEQUENCE</scope>
    <source>
        <strain evidence="3">F60SS</strain>
        <tissue evidence="3">Leaves</tissue>
    </source>
</reference>
<reference evidence="3" key="2">
    <citation type="journal article" date="2023" name="Plants (Basel)">
        <title>Annotation of the Turnera subulata (Passifloraceae) Draft Genome Reveals the S-Locus Evolved after the Divergence of Turneroideae from Passifloroideae in a Stepwise Manner.</title>
        <authorList>
            <person name="Henning P.M."/>
            <person name="Roalson E.H."/>
            <person name="Mir W."/>
            <person name="McCubbin A.G."/>
            <person name="Shore J.S."/>
        </authorList>
    </citation>
    <scope>NUCLEOTIDE SEQUENCE</scope>
    <source>
        <strain evidence="3">F60SS</strain>
    </source>
</reference>
<dbReference type="AlphaFoldDB" id="A0A9Q0F175"/>